<keyword evidence="4" id="KW-1185">Reference proteome</keyword>
<dbReference type="EMBL" id="JASBCP010000002">
    <property type="protein sequence ID" value="MDI3047923.1"/>
    <property type="molecule type" value="Genomic_DNA"/>
</dbReference>
<reference evidence="2" key="3">
    <citation type="submission" date="2023-04" db="EMBL/GenBank/DDBJ databases">
        <title>Genomes of recent Mycoplasma hyosynoviae isolates 2023.</title>
        <authorList>
            <person name="Spergser J."/>
        </authorList>
    </citation>
    <scope>NUCLEOTIDE SEQUENCE</scope>
    <source>
        <strain evidence="2">SN1J23N</strain>
    </source>
</reference>
<dbReference type="EMBL" id="CP101127">
    <property type="protein sequence ID" value="UTO25707.1"/>
    <property type="molecule type" value="Genomic_DNA"/>
</dbReference>
<evidence type="ECO:0008006" key="5">
    <source>
        <dbReference type="Google" id="ProtNLM"/>
    </source>
</evidence>
<dbReference type="RefSeq" id="WP_036443176.1">
    <property type="nucleotide sequence ID" value="NZ_CP008748.1"/>
</dbReference>
<protein>
    <recommendedName>
        <fullName evidence="5">Lipoprotein</fullName>
    </recommendedName>
</protein>
<dbReference type="AlphaFoldDB" id="A0A063YEM9"/>
<sequence length="256" mass="30299">MKKLLFSSILLASTTFITTISCKNIKPVENNNVVNSETNQYFQQKFVNKALEIKKIMREFNEKYYLFFQEYSNLATLFSELIVEQSIEVLKSNLQKYYDLNFNIENANIEPFSKSLFKLNWLIKTIISRLSDLNFYLENNDFDKNPTKLEDAKIEIDKSYDEFIFNKNYDLKIFEEETPPPLLNVIKLLKDVLEEIKQGKSEGKLLKFYGDYKNAKQNIYDNVNHIDLDKNFNIIFTILNEDTNYSIIEKFLKLLA</sequence>
<name>A0A063YEM9_9BACT</name>
<gene>
    <name evidence="1" type="ORF">MHSN_02225</name>
    <name evidence="3" type="ORF">NMG93_02380</name>
    <name evidence="2" type="ORF">QJ129_01415</name>
</gene>
<dbReference type="Proteomes" id="UP000264882">
    <property type="component" value="Chromosome"/>
</dbReference>
<reference evidence="3" key="2">
    <citation type="submission" date="2022-07" db="EMBL/GenBank/DDBJ databases">
        <title>Complete genome of Mycoplasma hyosynoviae B1.</title>
        <authorList>
            <person name="Spergser J."/>
        </authorList>
    </citation>
    <scope>NUCLEOTIDE SEQUENCE</scope>
    <source>
        <strain evidence="3">B1</strain>
    </source>
</reference>
<dbReference type="OrthoDB" id="399244at2"/>
<dbReference type="STRING" id="29559.NPL3_01160"/>
<dbReference type="PROSITE" id="PS51257">
    <property type="entry name" value="PROKAR_LIPOPROTEIN"/>
    <property type="match status" value="1"/>
</dbReference>
<organism evidence="1 4">
    <name type="scientific">Metamycoplasma hyosynoviae</name>
    <dbReference type="NCBI Taxonomy" id="29559"/>
    <lineage>
        <taxon>Bacteria</taxon>
        <taxon>Bacillati</taxon>
        <taxon>Mycoplasmatota</taxon>
        <taxon>Mycoplasmoidales</taxon>
        <taxon>Metamycoplasmataceae</taxon>
        <taxon>Metamycoplasma</taxon>
    </lineage>
</organism>
<dbReference type="GeneID" id="75105323"/>
<proteinExistence type="predicted"/>
<evidence type="ECO:0000313" key="3">
    <source>
        <dbReference type="EMBL" id="UTO25707.1"/>
    </source>
</evidence>
<dbReference type="EMBL" id="CP008748">
    <property type="protein sequence ID" value="ASI53993.1"/>
    <property type="molecule type" value="Genomic_DNA"/>
</dbReference>
<accession>A0A063YEM9</accession>
<dbReference type="Proteomes" id="UP001233782">
    <property type="component" value="Unassembled WGS sequence"/>
</dbReference>
<evidence type="ECO:0000313" key="2">
    <source>
        <dbReference type="EMBL" id="MDI3047923.1"/>
    </source>
</evidence>
<dbReference type="KEGG" id="mhyv:MHSN_02225"/>
<reference evidence="1 4" key="1">
    <citation type="submission" date="2014-06" db="EMBL/GenBank/DDBJ databases">
        <title>The Whole Genome Sequence of Mycoplasma hyosynoviae strain ATCC 27095.</title>
        <authorList>
            <person name="Calcutt M.J."/>
            <person name="Foecking M.F."/>
        </authorList>
    </citation>
    <scope>NUCLEOTIDE SEQUENCE [LARGE SCALE GENOMIC DNA]</scope>
    <source>
        <strain evidence="1 4">M60</strain>
    </source>
</reference>
<evidence type="ECO:0000313" key="4">
    <source>
        <dbReference type="Proteomes" id="UP000264882"/>
    </source>
</evidence>
<dbReference type="Proteomes" id="UP001059349">
    <property type="component" value="Chromosome"/>
</dbReference>
<evidence type="ECO:0000313" key="1">
    <source>
        <dbReference type="EMBL" id="ASI53993.1"/>
    </source>
</evidence>